<dbReference type="EMBL" id="MN740594">
    <property type="protein sequence ID" value="QHS78060.1"/>
    <property type="molecule type" value="Genomic_DNA"/>
</dbReference>
<reference evidence="3" key="1">
    <citation type="journal article" date="2020" name="Nature">
        <title>Giant virus diversity and host interactions through global metagenomics.</title>
        <authorList>
            <person name="Schulz F."/>
            <person name="Roux S."/>
            <person name="Paez-Espino D."/>
            <person name="Jungbluth S."/>
            <person name="Walsh D.A."/>
            <person name="Denef V.J."/>
            <person name="McMahon K.D."/>
            <person name="Konstantinidis K.T."/>
            <person name="Eloe-Fadrosh E.A."/>
            <person name="Kyrpides N.C."/>
            <person name="Woyke T."/>
        </authorList>
    </citation>
    <scope>NUCLEOTIDE SEQUENCE</scope>
    <source>
        <strain evidence="3">GVMAG-S-1021933-23</strain>
    </source>
</reference>
<evidence type="ECO:0000256" key="1">
    <source>
        <dbReference type="SAM" id="Coils"/>
    </source>
</evidence>
<evidence type="ECO:0000313" key="3">
    <source>
        <dbReference type="EMBL" id="QHS78060.1"/>
    </source>
</evidence>
<name>A0A6C0AF47_9ZZZZ</name>
<sequence length="271" mass="32360">MSVENNKGDKISKFTGLPVRKYNRKIHLKEESDLESLYTSEDDNLKNKRQKNSHIFKLPQHNLLSLTYKKTEILKTCKDDNLKDDNSKTESLNSYENKNSKDNNSKREILNQYENNNSKTENCHNYKNKILNEESLYSYDNSKRTEFHISELPISSEKTQVEDTLINKRENVLDAFKTILELSQNILKEIKNDNENFKKEILKRIDENTNNIKLIRETEVINNTNGRVAPYLDTFQRQNQESRNMFNYYPNPYYYPNPHYYHANLHYYHPN</sequence>
<protein>
    <submittedName>
        <fullName evidence="3">Uncharacterized protein</fullName>
    </submittedName>
</protein>
<evidence type="ECO:0000256" key="2">
    <source>
        <dbReference type="SAM" id="MobiDB-lite"/>
    </source>
</evidence>
<organism evidence="3">
    <name type="scientific">viral metagenome</name>
    <dbReference type="NCBI Taxonomy" id="1070528"/>
    <lineage>
        <taxon>unclassified sequences</taxon>
        <taxon>metagenomes</taxon>
        <taxon>organismal metagenomes</taxon>
    </lineage>
</organism>
<feature type="region of interest" description="Disordered" evidence="2">
    <location>
        <begin position="80"/>
        <end position="105"/>
    </location>
</feature>
<feature type="coiled-coil region" evidence="1">
    <location>
        <begin position="180"/>
        <end position="207"/>
    </location>
</feature>
<dbReference type="AlphaFoldDB" id="A0A6C0AF47"/>
<keyword evidence="1" id="KW-0175">Coiled coil</keyword>
<proteinExistence type="predicted"/>
<accession>A0A6C0AF47</accession>